<sequence length="449" mass="52373">MSSSEHWRRQGNDVYASVEGGMAPSLQIQRFQKAIQCYQKAFDVAKTEADSSSAAKNIGRASWRCAKVHAASGAYLSQYCYTLLHLCKEALKNFSFAYIRGFNVMPHNWVTDILSSCRACWEDVAENMLNVLDIDLRCQALYDVTMAIEIKEIKGEAFYKLAECHFQRGILAIQNKDFKKCLCVLRDCYMPLNEAERLSHDTHTKSKVKVLEADVQMHMSMAESMQARQIGDEMFEAVVRNEETLNIDMVWEVIDWYKQATLRTRNITEVELEAIAVSRIGRVYDRVLKLKQRAKDYYKLAVELAHAMSPRTFVQEDWYIEATQVLAKYQSETVQSEEKQQNLEKAEILKELTGEMKQLKELENKDNTEFLTFIYKTFPPKKENQCLVLPTSKDDDWRKKMKKSMQRAVIHYHPDSVDEKMHGKKWKVLCEEITKCCTRRYEYMTCLFE</sequence>
<evidence type="ECO:0000256" key="1">
    <source>
        <dbReference type="SAM" id="Coils"/>
    </source>
</evidence>
<gene>
    <name evidence="2" type="ORF">DPMN_059606</name>
</gene>
<reference evidence="2" key="2">
    <citation type="submission" date="2020-11" db="EMBL/GenBank/DDBJ databases">
        <authorList>
            <person name="McCartney M.A."/>
            <person name="Auch B."/>
            <person name="Kono T."/>
            <person name="Mallez S."/>
            <person name="Becker A."/>
            <person name="Gohl D.M."/>
            <person name="Silverstein K.A.T."/>
            <person name="Koren S."/>
            <person name="Bechman K.B."/>
            <person name="Herman A."/>
            <person name="Abrahante J.E."/>
            <person name="Garbe J."/>
        </authorList>
    </citation>
    <scope>NUCLEOTIDE SEQUENCE</scope>
    <source>
        <strain evidence="2">Duluth1</strain>
        <tissue evidence="2">Whole animal</tissue>
    </source>
</reference>
<dbReference type="AlphaFoldDB" id="A0A9D4C458"/>
<proteinExistence type="predicted"/>
<dbReference type="SUPFAM" id="SSF48452">
    <property type="entry name" value="TPR-like"/>
    <property type="match status" value="1"/>
</dbReference>
<name>A0A9D4C458_DREPO</name>
<organism evidence="2 3">
    <name type="scientific">Dreissena polymorpha</name>
    <name type="common">Zebra mussel</name>
    <name type="synonym">Mytilus polymorpha</name>
    <dbReference type="NCBI Taxonomy" id="45954"/>
    <lineage>
        <taxon>Eukaryota</taxon>
        <taxon>Metazoa</taxon>
        <taxon>Spiralia</taxon>
        <taxon>Lophotrochozoa</taxon>
        <taxon>Mollusca</taxon>
        <taxon>Bivalvia</taxon>
        <taxon>Autobranchia</taxon>
        <taxon>Heteroconchia</taxon>
        <taxon>Euheterodonta</taxon>
        <taxon>Imparidentia</taxon>
        <taxon>Neoheterodontei</taxon>
        <taxon>Myida</taxon>
        <taxon>Dreissenoidea</taxon>
        <taxon>Dreissenidae</taxon>
        <taxon>Dreissena</taxon>
    </lineage>
</organism>
<dbReference type="InterPro" id="IPR011990">
    <property type="entry name" value="TPR-like_helical_dom_sf"/>
</dbReference>
<feature type="coiled-coil region" evidence="1">
    <location>
        <begin position="326"/>
        <end position="369"/>
    </location>
</feature>
<evidence type="ECO:0000313" key="3">
    <source>
        <dbReference type="Proteomes" id="UP000828390"/>
    </source>
</evidence>
<evidence type="ECO:0000313" key="2">
    <source>
        <dbReference type="EMBL" id="KAH3716875.1"/>
    </source>
</evidence>
<dbReference type="EMBL" id="JAIWYP010000013">
    <property type="protein sequence ID" value="KAH3716875.1"/>
    <property type="molecule type" value="Genomic_DNA"/>
</dbReference>
<keyword evidence="3" id="KW-1185">Reference proteome</keyword>
<keyword evidence="1" id="KW-0175">Coiled coil</keyword>
<reference evidence="2" key="1">
    <citation type="journal article" date="2019" name="bioRxiv">
        <title>The Genome of the Zebra Mussel, Dreissena polymorpha: A Resource for Invasive Species Research.</title>
        <authorList>
            <person name="McCartney M.A."/>
            <person name="Auch B."/>
            <person name="Kono T."/>
            <person name="Mallez S."/>
            <person name="Zhang Y."/>
            <person name="Obille A."/>
            <person name="Becker A."/>
            <person name="Abrahante J.E."/>
            <person name="Garbe J."/>
            <person name="Badalamenti J.P."/>
            <person name="Herman A."/>
            <person name="Mangelson H."/>
            <person name="Liachko I."/>
            <person name="Sullivan S."/>
            <person name="Sone E.D."/>
            <person name="Koren S."/>
            <person name="Silverstein K.A.T."/>
            <person name="Beckman K.B."/>
            <person name="Gohl D.M."/>
        </authorList>
    </citation>
    <scope>NUCLEOTIDE SEQUENCE</scope>
    <source>
        <strain evidence="2">Duluth1</strain>
        <tissue evidence="2">Whole animal</tissue>
    </source>
</reference>
<comment type="caution">
    <text evidence="2">The sequence shown here is derived from an EMBL/GenBank/DDBJ whole genome shotgun (WGS) entry which is preliminary data.</text>
</comment>
<dbReference type="Gene3D" id="1.25.40.10">
    <property type="entry name" value="Tetratricopeptide repeat domain"/>
    <property type="match status" value="1"/>
</dbReference>
<dbReference type="Proteomes" id="UP000828390">
    <property type="component" value="Unassembled WGS sequence"/>
</dbReference>
<evidence type="ECO:0008006" key="4">
    <source>
        <dbReference type="Google" id="ProtNLM"/>
    </source>
</evidence>
<protein>
    <recommendedName>
        <fullName evidence="4">J domain-containing protein</fullName>
    </recommendedName>
</protein>
<dbReference type="OrthoDB" id="3135773at2759"/>
<accession>A0A9D4C458</accession>